<sequence>MSYSNGRGYGGDRHYRQRGPNRRRYEDNTPSKSPEELKREQIVSYLFRLGDSDQKQQADLCATQLLRDFGTHPQIVRSVFKECITHVPQKVSLYGTLSGLLNARNFDAGAAIIEITCEALQEALNNSDFRSTKILLRYIAELVNANVIQSTQLIGLYDLFLNVLNEPNVRPERADAFVYSVLASIPWAARQLSDTEATELERILGSIEKHMNQRQANLATSGIEQAMEALKVYRDVPEGEPYLVTDRLESLWRQIIQLKQADEWDLKIILRPTDFTDLLSTQLQHELRPISIPSGDVKFSYQPVFRIFDDSVQGVENIIVRLPSVLSISRFILDDLIYDIIRIFSHNHREVCRMLTDLETFLNGYYLRDGGFNVMASVIETVFGELLRLPRSGERSVYYATLLIDLIKEDLQTIPKVLGRAIRTLFSRLDGSQGLGGGMDVEAIRRFSEWFGIHLSNFGFMWKWQDWEPVLSVEQDSACFVFIRETLERCIRLSYWERVQGSLPEAFAESEIIFPQEPPHPNFKFESEETTGDAQLYELTSQLRSSLATKSGAEEISDLLQRIRDHATSNAPNAMEGVVGASGGTGTPEDLAREALVQCVMQQGSKSFSHVLNVVERYLTVLRDYNGTEEARSHTVRIIVDFWKDNTQFLEIILDKLMNYRVVTPKSILSWALDPSVLDSHYTRFHLWSIVRTTLAKVNFKIAQITAKLEAARRQSSVDNDLMLQDGDDSVIQSLEENRQGALREQKEVFLHVFQRFVDAIRNKCRSLESQGIDPTRTAWYRWVMGNMREVARGFPTEVKAYQVTLDMIIFTDDVDPRILKVWQEIKSVYSLHTDTLA</sequence>
<dbReference type="EMBL" id="KQ257453">
    <property type="protein sequence ID" value="KND02543.1"/>
    <property type="molecule type" value="Genomic_DNA"/>
</dbReference>
<name>A0A0L0HNA1_SPIPD</name>
<evidence type="ECO:0000256" key="3">
    <source>
        <dbReference type="ARBA" id="ARBA00022664"/>
    </source>
</evidence>
<evidence type="ECO:0000259" key="7">
    <source>
        <dbReference type="SMART" id="SM00543"/>
    </source>
</evidence>
<dbReference type="VEuPathDB" id="FungiDB:SPPG_03001"/>
<dbReference type="RefSeq" id="XP_016610582.1">
    <property type="nucleotide sequence ID" value="XM_016751285.1"/>
</dbReference>
<dbReference type="OMA" id="CAAEGLM"/>
<evidence type="ECO:0000313" key="8">
    <source>
        <dbReference type="EMBL" id="KND02543.1"/>
    </source>
</evidence>
<dbReference type="InterPro" id="IPR003890">
    <property type="entry name" value="MIF4G-like_typ-3"/>
</dbReference>
<dbReference type="Pfam" id="PF02854">
    <property type="entry name" value="MIF4G"/>
    <property type="match status" value="1"/>
</dbReference>
<evidence type="ECO:0000256" key="6">
    <source>
        <dbReference type="SAM" id="MobiDB-lite"/>
    </source>
</evidence>
<dbReference type="Pfam" id="PF09090">
    <property type="entry name" value="MIF4G_like_2"/>
    <property type="match status" value="1"/>
</dbReference>
<dbReference type="GO" id="GO:0006406">
    <property type="term" value="P:mRNA export from nucleus"/>
    <property type="evidence" value="ECO:0007669"/>
    <property type="project" value="InterPro"/>
</dbReference>
<dbReference type="AlphaFoldDB" id="A0A0L0HNA1"/>
<dbReference type="InterPro" id="IPR015172">
    <property type="entry name" value="MIF4G-like_typ-1"/>
</dbReference>
<dbReference type="Gene3D" id="1.25.40.180">
    <property type="match status" value="3"/>
</dbReference>
<dbReference type="InterPro" id="IPR015174">
    <property type="entry name" value="MIF4G-like_typ-2"/>
</dbReference>
<feature type="compositionally biased region" description="Basic and acidic residues" evidence="6">
    <location>
        <begin position="23"/>
        <end position="36"/>
    </location>
</feature>
<keyword evidence="5" id="KW-0539">Nucleus</keyword>
<feature type="region of interest" description="Disordered" evidence="6">
    <location>
        <begin position="1"/>
        <end position="36"/>
    </location>
</feature>
<dbReference type="Pfam" id="PF09088">
    <property type="entry name" value="MIF4G_like"/>
    <property type="match status" value="1"/>
</dbReference>
<keyword evidence="9" id="KW-1185">Reference proteome</keyword>
<dbReference type="OrthoDB" id="10252707at2759"/>
<accession>A0A0L0HNA1</accession>
<dbReference type="GO" id="GO:0003729">
    <property type="term" value="F:mRNA binding"/>
    <property type="evidence" value="ECO:0007669"/>
    <property type="project" value="TreeGrafter"/>
</dbReference>
<dbReference type="SUPFAM" id="SSF48371">
    <property type="entry name" value="ARM repeat"/>
    <property type="match status" value="3"/>
</dbReference>
<dbReference type="PANTHER" id="PTHR12412:SF2">
    <property type="entry name" value="NUCLEAR CAP-BINDING PROTEIN SUBUNIT 1"/>
    <property type="match status" value="1"/>
</dbReference>
<gene>
    <name evidence="8" type="ORF">SPPG_03001</name>
</gene>
<dbReference type="GO" id="GO:0008380">
    <property type="term" value="P:RNA splicing"/>
    <property type="evidence" value="ECO:0007669"/>
    <property type="project" value="UniProtKB-KW"/>
</dbReference>
<dbReference type="SMART" id="SM00543">
    <property type="entry name" value="MIF4G"/>
    <property type="match status" value="1"/>
</dbReference>
<dbReference type="GeneID" id="27686549"/>
<dbReference type="GO" id="GO:0006397">
    <property type="term" value="P:mRNA processing"/>
    <property type="evidence" value="ECO:0007669"/>
    <property type="project" value="UniProtKB-KW"/>
</dbReference>
<organism evidence="8 9">
    <name type="scientific">Spizellomyces punctatus (strain DAOM BR117)</name>
    <dbReference type="NCBI Taxonomy" id="645134"/>
    <lineage>
        <taxon>Eukaryota</taxon>
        <taxon>Fungi</taxon>
        <taxon>Fungi incertae sedis</taxon>
        <taxon>Chytridiomycota</taxon>
        <taxon>Chytridiomycota incertae sedis</taxon>
        <taxon>Chytridiomycetes</taxon>
        <taxon>Spizellomycetales</taxon>
        <taxon>Spizellomycetaceae</taxon>
        <taxon>Spizellomyces</taxon>
    </lineage>
</organism>
<keyword evidence="4" id="KW-0508">mRNA splicing</keyword>
<evidence type="ECO:0000256" key="5">
    <source>
        <dbReference type="ARBA" id="ARBA00023242"/>
    </source>
</evidence>
<proteinExistence type="inferred from homology"/>
<dbReference type="GO" id="GO:0000339">
    <property type="term" value="F:RNA cap binding"/>
    <property type="evidence" value="ECO:0007669"/>
    <property type="project" value="InterPro"/>
</dbReference>
<keyword evidence="3" id="KW-0507">mRNA processing</keyword>
<evidence type="ECO:0000256" key="4">
    <source>
        <dbReference type="ARBA" id="ARBA00023187"/>
    </source>
</evidence>
<dbReference type="Proteomes" id="UP000053201">
    <property type="component" value="Unassembled WGS sequence"/>
</dbReference>
<dbReference type="InParanoid" id="A0A0L0HNA1"/>
<dbReference type="PANTHER" id="PTHR12412">
    <property type="entry name" value="CAP BINDING PROTEIN"/>
    <property type="match status" value="1"/>
</dbReference>
<dbReference type="InterPro" id="IPR016024">
    <property type="entry name" value="ARM-type_fold"/>
</dbReference>
<evidence type="ECO:0000256" key="1">
    <source>
        <dbReference type="ARBA" id="ARBA00004123"/>
    </source>
</evidence>
<comment type="similarity">
    <text evidence="2">Belongs to the NCBP1 family.</text>
</comment>
<feature type="domain" description="MIF4G" evidence="7">
    <location>
        <begin position="39"/>
        <end position="262"/>
    </location>
</feature>
<evidence type="ECO:0000313" key="9">
    <source>
        <dbReference type="Proteomes" id="UP000053201"/>
    </source>
</evidence>
<dbReference type="InterPro" id="IPR027159">
    <property type="entry name" value="CBP80"/>
</dbReference>
<protein>
    <recommendedName>
        <fullName evidence="7">MIF4G domain-containing protein</fullName>
    </recommendedName>
</protein>
<dbReference type="eggNOG" id="KOG1104">
    <property type="taxonomic scope" value="Eukaryota"/>
</dbReference>
<dbReference type="FunCoup" id="A0A0L0HNA1">
    <property type="interactions" value="706"/>
</dbReference>
<evidence type="ECO:0000256" key="2">
    <source>
        <dbReference type="ARBA" id="ARBA00007413"/>
    </source>
</evidence>
<dbReference type="STRING" id="645134.A0A0L0HNA1"/>
<dbReference type="GO" id="GO:0005846">
    <property type="term" value="C:nuclear cap binding complex"/>
    <property type="evidence" value="ECO:0007669"/>
    <property type="project" value="InterPro"/>
</dbReference>
<comment type="subcellular location">
    <subcellularLocation>
        <location evidence="1">Nucleus</location>
    </subcellularLocation>
</comment>
<reference evidence="8 9" key="1">
    <citation type="submission" date="2009-08" db="EMBL/GenBank/DDBJ databases">
        <title>The Genome Sequence of Spizellomyces punctatus strain DAOM BR117.</title>
        <authorList>
            <consortium name="The Broad Institute Genome Sequencing Platform"/>
            <person name="Russ C."/>
            <person name="Cuomo C."/>
            <person name="Shea T."/>
            <person name="Young S.K."/>
            <person name="Zeng Q."/>
            <person name="Koehrsen M."/>
            <person name="Haas B."/>
            <person name="Borodovsky M."/>
            <person name="Guigo R."/>
            <person name="Alvarado L."/>
            <person name="Berlin A."/>
            <person name="Bochicchio J."/>
            <person name="Borenstein D."/>
            <person name="Chapman S."/>
            <person name="Chen Z."/>
            <person name="Engels R."/>
            <person name="Freedman E."/>
            <person name="Gellesch M."/>
            <person name="Goldberg J."/>
            <person name="Griggs A."/>
            <person name="Gujja S."/>
            <person name="Heiman D."/>
            <person name="Hepburn T."/>
            <person name="Howarth C."/>
            <person name="Jen D."/>
            <person name="Larson L."/>
            <person name="Lewis B."/>
            <person name="Mehta T."/>
            <person name="Park D."/>
            <person name="Pearson M."/>
            <person name="Roberts A."/>
            <person name="Saif S."/>
            <person name="Shenoy N."/>
            <person name="Sisk P."/>
            <person name="Stolte C."/>
            <person name="Sykes S."/>
            <person name="Thomson T."/>
            <person name="Walk T."/>
            <person name="White J."/>
            <person name="Yandava C."/>
            <person name="Burger G."/>
            <person name="Gray M.W."/>
            <person name="Holland P.W.H."/>
            <person name="King N."/>
            <person name="Lang F.B.F."/>
            <person name="Roger A.J."/>
            <person name="Ruiz-Trillo I."/>
            <person name="Lander E."/>
            <person name="Nusbaum C."/>
        </authorList>
    </citation>
    <scope>NUCLEOTIDE SEQUENCE [LARGE SCALE GENOMIC DNA]</scope>
    <source>
        <strain evidence="8 9">DAOM BR117</strain>
    </source>
</reference>
<dbReference type="GO" id="GO:0005634">
    <property type="term" value="C:nucleus"/>
    <property type="evidence" value="ECO:0007669"/>
    <property type="project" value="UniProtKB-SubCell"/>
</dbReference>
<dbReference type="GO" id="GO:0000184">
    <property type="term" value="P:nuclear-transcribed mRNA catabolic process, nonsense-mediated decay"/>
    <property type="evidence" value="ECO:0007669"/>
    <property type="project" value="TreeGrafter"/>
</dbReference>